<reference evidence="1 2" key="1">
    <citation type="submission" date="2019-09" db="EMBL/GenBank/DDBJ databases">
        <title>Arthrobacter zafarii sp. nov., a moderately thermotolerant and halotolerant actinobacterium isolated from Cholistan desert soil of Pakistan.</title>
        <authorList>
            <person name="Amin A."/>
            <person name="Ahmed I."/>
            <person name="Khalid N."/>
            <person name="Schumann P."/>
            <person name="Busse H.J."/>
            <person name="Khan I.U."/>
            <person name="Li S."/>
            <person name="Li W.J."/>
        </authorList>
    </citation>
    <scope>NUCLEOTIDE SEQUENCE [LARGE SCALE GENOMIC DNA]</scope>
    <source>
        <strain evidence="1 2">NCCP-1664</strain>
    </source>
</reference>
<dbReference type="RefSeq" id="WP_149956978.1">
    <property type="nucleotide sequence ID" value="NZ_BKDJ01000008.1"/>
</dbReference>
<dbReference type="Proteomes" id="UP000325307">
    <property type="component" value="Unassembled WGS sequence"/>
</dbReference>
<dbReference type="AlphaFoldDB" id="A0A5A7NRZ3"/>
<evidence type="ECO:0000313" key="2">
    <source>
        <dbReference type="Proteomes" id="UP000325307"/>
    </source>
</evidence>
<dbReference type="InterPro" id="IPR023393">
    <property type="entry name" value="START-like_dom_sf"/>
</dbReference>
<dbReference type="InterPro" id="IPR019587">
    <property type="entry name" value="Polyketide_cyclase/dehydratase"/>
</dbReference>
<accession>A0A5A7NRZ3</accession>
<organism evidence="1 2">
    <name type="scientific">Zafaria cholistanensis</name>
    <dbReference type="NCBI Taxonomy" id="1682741"/>
    <lineage>
        <taxon>Bacteria</taxon>
        <taxon>Bacillati</taxon>
        <taxon>Actinomycetota</taxon>
        <taxon>Actinomycetes</taxon>
        <taxon>Micrococcales</taxon>
        <taxon>Micrococcaceae</taxon>
        <taxon>Zafaria</taxon>
    </lineage>
</organism>
<evidence type="ECO:0000313" key="1">
    <source>
        <dbReference type="EMBL" id="GER23396.1"/>
    </source>
</evidence>
<protein>
    <submittedName>
        <fullName evidence="1">Uncharacterized protein</fullName>
    </submittedName>
</protein>
<name>A0A5A7NRZ3_9MICC</name>
<dbReference type="SUPFAM" id="SSF55961">
    <property type="entry name" value="Bet v1-like"/>
    <property type="match status" value="1"/>
</dbReference>
<dbReference type="OrthoDB" id="4827024at2"/>
<comment type="caution">
    <text evidence="1">The sequence shown here is derived from an EMBL/GenBank/DDBJ whole genome shotgun (WGS) entry which is preliminary data.</text>
</comment>
<dbReference type="Pfam" id="PF10604">
    <property type="entry name" value="Polyketide_cyc2"/>
    <property type="match status" value="1"/>
</dbReference>
<proteinExistence type="predicted"/>
<sequence length="142" mass="15572">MPADTVFTTTELVYLPPARTWALLTDWAAFPAWVPGISEMHAEGPVGVGTTLEYHSEGHDRRLTVTGFEPERSLTLSSGRGDVHTEYRFDLKEDGDDTRLTFTVRVGVAPSLSGIASDIRSAIIEADAGQLSYFKRFAEKAP</sequence>
<keyword evidence="2" id="KW-1185">Reference proteome</keyword>
<dbReference type="EMBL" id="BKDJ01000008">
    <property type="protein sequence ID" value="GER23396.1"/>
    <property type="molecule type" value="Genomic_DNA"/>
</dbReference>
<dbReference type="Gene3D" id="3.30.530.20">
    <property type="match status" value="1"/>
</dbReference>
<gene>
    <name evidence="1" type="ORF">NCCP1664_18920</name>
</gene>